<evidence type="ECO:0000256" key="6">
    <source>
        <dbReference type="ARBA" id="ARBA00022989"/>
    </source>
</evidence>
<dbReference type="AlphaFoldDB" id="D9U9H8"/>
<protein>
    <submittedName>
        <fullName evidence="9">Sfxn2 protein</fullName>
    </submittedName>
</protein>
<organism evidence="9">
    <name type="scientific">Perameles gunnii</name>
    <name type="common">Eastern barred bandicoot</name>
    <dbReference type="NCBI Taxonomy" id="37737"/>
    <lineage>
        <taxon>Eukaryota</taxon>
        <taxon>Metazoa</taxon>
        <taxon>Chordata</taxon>
        <taxon>Craniata</taxon>
        <taxon>Vertebrata</taxon>
        <taxon>Euteleostomi</taxon>
        <taxon>Mammalia</taxon>
        <taxon>Metatheria</taxon>
        <taxon>Peramelemorphia</taxon>
        <taxon>Peramelidae</taxon>
        <taxon>Perameles</taxon>
    </lineage>
</organism>
<dbReference type="EMBL" id="FN661751">
    <property type="protein sequence ID" value="CBJ24852.1"/>
    <property type="molecule type" value="Genomic_DNA"/>
</dbReference>
<feature type="non-terminal residue" evidence="9">
    <location>
        <position position="32"/>
    </location>
</feature>
<accession>D9U9H8</accession>
<feature type="non-terminal residue" evidence="9">
    <location>
        <position position="1"/>
    </location>
</feature>
<sequence length="32" mass="3442">GISVTDKNCQELGRSRKAAVIGICQVIISRII</sequence>
<evidence type="ECO:0000313" key="9">
    <source>
        <dbReference type="EMBL" id="CBJ24852.1"/>
    </source>
</evidence>
<evidence type="ECO:0000256" key="3">
    <source>
        <dbReference type="ARBA" id="ARBA00022448"/>
    </source>
</evidence>
<reference evidence="9" key="1">
    <citation type="journal article" date="2010" name="PLoS Biol.">
        <title>Tracking marsupial evolution using archaic genomic retroposon insertions.</title>
        <authorList>
            <person name="Nilsson M.A."/>
            <person name="Churakov G."/>
            <person name="Sommer M."/>
            <person name="Tran N."/>
            <person name="Zemann A."/>
            <person name="Brosius J."/>
            <person name="Schmitz J."/>
        </authorList>
    </citation>
    <scope>NUCLEOTIDE SEQUENCE</scope>
</reference>
<gene>
    <name evidence="9" type="primary">sfxn2</name>
</gene>
<evidence type="ECO:0000256" key="2">
    <source>
        <dbReference type="ARBA" id="ARBA00005974"/>
    </source>
</evidence>
<evidence type="ECO:0000256" key="8">
    <source>
        <dbReference type="ARBA" id="ARBA00023136"/>
    </source>
</evidence>
<keyword evidence="8" id="KW-0472">Membrane</keyword>
<comment type="subcellular location">
    <subcellularLocation>
        <location evidence="1">Mitochondrion membrane</location>
        <topology evidence="1">Multi-pass membrane protein</topology>
    </subcellularLocation>
</comment>
<evidence type="ECO:0000256" key="1">
    <source>
        <dbReference type="ARBA" id="ARBA00004225"/>
    </source>
</evidence>
<dbReference type="GO" id="GO:0031966">
    <property type="term" value="C:mitochondrial membrane"/>
    <property type="evidence" value="ECO:0007669"/>
    <property type="project" value="UniProtKB-SubCell"/>
</dbReference>
<evidence type="ECO:0000256" key="7">
    <source>
        <dbReference type="ARBA" id="ARBA00023128"/>
    </source>
</evidence>
<dbReference type="Pfam" id="PF03820">
    <property type="entry name" value="SFXNs"/>
    <property type="match status" value="1"/>
</dbReference>
<evidence type="ECO:0000256" key="4">
    <source>
        <dbReference type="ARBA" id="ARBA00022692"/>
    </source>
</evidence>
<keyword evidence="3" id="KW-0813">Transport</keyword>
<keyword evidence="6" id="KW-1133">Transmembrane helix</keyword>
<name>D9U9H8_PERGU</name>
<dbReference type="GO" id="GO:0006865">
    <property type="term" value="P:amino acid transport"/>
    <property type="evidence" value="ECO:0007669"/>
    <property type="project" value="UniProtKB-KW"/>
</dbReference>
<keyword evidence="4" id="KW-0812">Transmembrane</keyword>
<proteinExistence type="inferred from homology"/>
<keyword evidence="7" id="KW-0496">Mitochondrion</keyword>
<dbReference type="GO" id="GO:0015075">
    <property type="term" value="F:monoatomic ion transmembrane transporter activity"/>
    <property type="evidence" value="ECO:0007669"/>
    <property type="project" value="InterPro"/>
</dbReference>
<comment type="similarity">
    <text evidence="2">Belongs to the sideroflexin family.</text>
</comment>
<evidence type="ECO:0000256" key="5">
    <source>
        <dbReference type="ARBA" id="ARBA00022970"/>
    </source>
</evidence>
<dbReference type="InterPro" id="IPR004686">
    <property type="entry name" value="Mtc"/>
</dbReference>
<keyword evidence="5" id="KW-0029">Amino-acid transport</keyword>